<feature type="transmembrane region" description="Helical" evidence="9">
    <location>
        <begin position="12"/>
        <end position="35"/>
    </location>
</feature>
<reference evidence="11 12" key="1">
    <citation type="submission" date="2018-03" db="EMBL/GenBank/DDBJ databases">
        <title>Genomic Encyclopedia of Archaeal and Bacterial Type Strains, Phase II (KMG-II): from individual species to whole genera.</title>
        <authorList>
            <person name="Goeker M."/>
        </authorList>
    </citation>
    <scope>NUCLEOTIDE SEQUENCE [LARGE SCALE GENOMIC DNA]</scope>
    <source>
        <strain evidence="11 12">DSM 100673</strain>
    </source>
</reference>
<evidence type="ECO:0000256" key="3">
    <source>
        <dbReference type="ARBA" id="ARBA00022475"/>
    </source>
</evidence>
<evidence type="ECO:0000256" key="1">
    <source>
        <dbReference type="ARBA" id="ARBA00004429"/>
    </source>
</evidence>
<feature type="transmembrane region" description="Helical" evidence="9">
    <location>
        <begin position="60"/>
        <end position="76"/>
    </location>
</feature>
<evidence type="ECO:0000256" key="8">
    <source>
        <dbReference type="ARBA" id="ARBA00038436"/>
    </source>
</evidence>
<dbReference type="Pfam" id="PF04290">
    <property type="entry name" value="DctQ"/>
    <property type="match status" value="1"/>
</dbReference>
<keyword evidence="2 9" id="KW-0813">Transport</keyword>
<evidence type="ECO:0000256" key="5">
    <source>
        <dbReference type="ARBA" id="ARBA00022692"/>
    </source>
</evidence>
<dbReference type="AlphaFoldDB" id="A0A2P8EZD4"/>
<evidence type="ECO:0000256" key="7">
    <source>
        <dbReference type="ARBA" id="ARBA00023136"/>
    </source>
</evidence>
<dbReference type="EMBL" id="PYGJ01000027">
    <property type="protein sequence ID" value="PSL14816.1"/>
    <property type="molecule type" value="Genomic_DNA"/>
</dbReference>
<evidence type="ECO:0000256" key="4">
    <source>
        <dbReference type="ARBA" id="ARBA00022519"/>
    </source>
</evidence>
<keyword evidence="12" id="KW-1185">Reference proteome</keyword>
<dbReference type="GO" id="GO:0005886">
    <property type="term" value="C:plasma membrane"/>
    <property type="evidence" value="ECO:0007669"/>
    <property type="project" value="UniProtKB-SubCell"/>
</dbReference>
<evidence type="ECO:0000256" key="6">
    <source>
        <dbReference type="ARBA" id="ARBA00022989"/>
    </source>
</evidence>
<dbReference type="GO" id="GO:0022857">
    <property type="term" value="F:transmembrane transporter activity"/>
    <property type="evidence" value="ECO:0007669"/>
    <property type="project" value="UniProtKB-UniRule"/>
</dbReference>
<comment type="caution">
    <text evidence="11">The sequence shown here is derived from an EMBL/GenBank/DDBJ whole genome shotgun (WGS) entry which is preliminary data.</text>
</comment>
<feature type="domain" description="Tripartite ATP-independent periplasmic transporters DctQ component" evidence="10">
    <location>
        <begin position="29"/>
        <end position="167"/>
    </location>
</feature>
<feature type="transmembrane region" description="Helical" evidence="9">
    <location>
        <begin position="142"/>
        <end position="164"/>
    </location>
</feature>
<dbReference type="PANTHER" id="PTHR35011:SF4">
    <property type="entry name" value="SLL1102 PROTEIN"/>
    <property type="match status" value="1"/>
</dbReference>
<protein>
    <recommendedName>
        <fullName evidence="9">TRAP transporter small permease protein</fullName>
    </recommendedName>
</protein>
<evidence type="ECO:0000256" key="2">
    <source>
        <dbReference type="ARBA" id="ARBA00022448"/>
    </source>
</evidence>
<comment type="similarity">
    <text evidence="8 9">Belongs to the TRAP transporter small permease family.</text>
</comment>
<accession>A0A2P8EZD4</accession>
<organism evidence="11 12">
    <name type="scientific">Shimia abyssi</name>
    <dbReference type="NCBI Taxonomy" id="1662395"/>
    <lineage>
        <taxon>Bacteria</taxon>
        <taxon>Pseudomonadati</taxon>
        <taxon>Pseudomonadota</taxon>
        <taxon>Alphaproteobacteria</taxon>
        <taxon>Rhodobacterales</taxon>
        <taxon>Roseobacteraceae</taxon>
    </lineage>
</organism>
<dbReference type="InterPro" id="IPR055348">
    <property type="entry name" value="DctQ"/>
</dbReference>
<comment type="function">
    <text evidence="9">Part of the tripartite ATP-independent periplasmic (TRAP) transport system.</text>
</comment>
<keyword evidence="5 9" id="KW-0812">Transmembrane</keyword>
<keyword evidence="4 9" id="KW-0997">Cell inner membrane</keyword>
<comment type="subunit">
    <text evidence="9">The complex comprises the extracytoplasmic solute receptor protein and the two transmembrane proteins.</text>
</comment>
<keyword evidence="3" id="KW-1003">Cell membrane</keyword>
<keyword evidence="6 9" id="KW-1133">Transmembrane helix</keyword>
<name>A0A2P8EZD4_9RHOB</name>
<feature type="transmembrane region" description="Helical" evidence="9">
    <location>
        <begin position="96"/>
        <end position="122"/>
    </location>
</feature>
<evidence type="ECO:0000259" key="10">
    <source>
        <dbReference type="Pfam" id="PF04290"/>
    </source>
</evidence>
<dbReference type="RefSeq" id="WP_106610561.1">
    <property type="nucleotide sequence ID" value="NZ_PYGJ01000027.1"/>
</dbReference>
<comment type="subcellular location">
    <subcellularLocation>
        <location evidence="1 9">Cell inner membrane</location>
        <topology evidence="1 9">Multi-pass membrane protein</topology>
    </subcellularLocation>
</comment>
<evidence type="ECO:0000256" key="9">
    <source>
        <dbReference type="RuleBase" id="RU369079"/>
    </source>
</evidence>
<keyword evidence="7 9" id="KW-0472">Membrane</keyword>
<dbReference type="InterPro" id="IPR007387">
    <property type="entry name" value="TRAP_DctQ"/>
</dbReference>
<sequence length="187" mass="20698">MQSALAVSRAIDGFLWVMAKIGAWCALLLVLVVTYDVTTRYLGVPKVFGLTSTMLQESEYWLHSFLIVLVVGYAYTRQSHVRIDLIRENLSDRAKYIIEIMGILLALIPYSFLGAWLSWPYVVRSYISGEISKSQTGLTDLWILKSGLIMLFVLIGLAGISQLIKSIVGLAGRLPNDMKATTIGGGH</sequence>
<dbReference type="Proteomes" id="UP000240418">
    <property type="component" value="Unassembled WGS sequence"/>
</dbReference>
<evidence type="ECO:0000313" key="12">
    <source>
        <dbReference type="Proteomes" id="UP000240418"/>
    </source>
</evidence>
<dbReference type="OrthoDB" id="9794346at2"/>
<evidence type="ECO:0000313" key="11">
    <source>
        <dbReference type="EMBL" id="PSL14816.1"/>
    </source>
</evidence>
<dbReference type="PANTHER" id="PTHR35011">
    <property type="entry name" value="2,3-DIKETO-L-GULONATE TRAP TRANSPORTER SMALL PERMEASE PROTEIN YIAM"/>
    <property type="match status" value="1"/>
</dbReference>
<gene>
    <name evidence="11" type="ORF">CLV88_12717</name>
</gene>
<proteinExistence type="inferred from homology"/>